<protein>
    <submittedName>
        <fullName evidence="1">Uncharacterized protein</fullName>
    </submittedName>
</protein>
<comment type="caution">
    <text evidence="1">The sequence shown here is derived from an EMBL/GenBank/DDBJ whole genome shotgun (WGS) entry which is preliminary data.</text>
</comment>
<reference evidence="1" key="1">
    <citation type="submission" date="2023-11" db="EMBL/GenBank/DDBJ databases">
        <authorList>
            <person name="Poullet M."/>
        </authorList>
    </citation>
    <scope>NUCLEOTIDE SEQUENCE</scope>
    <source>
        <strain evidence="1">E1834</strain>
    </source>
</reference>
<gene>
    <name evidence="1" type="ORF">MENTE1834_LOCUS20608</name>
</gene>
<sequence>MFVLLKNFIKNVIFRFAFTYSITNEEFYRVKGGYAERHNIFCVDASECNDIGGKCLDVADYSVGWARRGDFVRSAVQQSEEFLFSTKADYSRNLLVKHPASM</sequence>
<dbReference type="Proteomes" id="UP001497535">
    <property type="component" value="Unassembled WGS sequence"/>
</dbReference>
<organism evidence="1 2">
    <name type="scientific">Meloidogyne enterolobii</name>
    <name type="common">Root-knot nematode worm</name>
    <name type="synonym">Meloidogyne mayaguensis</name>
    <dbReference type="NCBI Taxonomy" id="390850"/>
    <lineage>
        <taxon>Eukaryota</taxon>
        <taxon>Metazoa</taxon>
        <taxon>Ecdysozoa</taxon>
        <taxon>Nematoda</taxon>
        <taxon>Chromadorea</taxon>
        <taxon>Rhabditida</taxon>
        <taxon>Tylenchina</taxon>
        <taxon>Tylenchomorpha</taxon>
        <taxon>Tylenchoidea</taxon>
        <taxon>Meloidogynidae</taxon>
        <taxon>Meloidogyninae</taxon>
        <taxon>Meloidogyne</taxon>
    </lineage>
</organism>
<dbReference type="EMBL" id="CAVMJV010000024">
    <property type="protein sequence ID" value="CAK5073916.1"/>
    <property type="molecule type" value="Genomic_DNA"/>
</dbReference>
<evidence type="ECO:0000313" key="1">
    <source>
        <dbReference type="EMBL" id="CAK5073916.1"/>
    </source>
</evidence>
<accession>A0ACB0Z4M5</accession>
<name>A0ACB0Z4M5_MELEN</name>
<proteinExistence type="predicted"/>
<keyword evidence="2" id="KW-1185">Reference proteome</keyword>
<evidence type="ECO:0000313" key="2">
    <source>
        <dbReference type="Proteomes" id="UP001497535"/>
    </source>
</evidence>